<dbReference type="EMBL" id="CP013099">
    <property type="protein sequence ID" value="ALP52213.1"/>
    <property type="molecule type" value="Genomic_DNA"/>
</dbReference>
<dbReference type="Proteomes" id="UP000055136">
    <property type="component" value="Chromosome"/>
</dbReference>
<evidence type="ECO:0000313" key="2">
    <source>
        <dbReference type="EMBL" id="ALP52213.1"/>
    </source>
</evidence>
<protein>
    <recommendedName>
        <fullName evidence="1">DUF4124 domain-containing protein</fullName>
    </recommendedName>
</protein>
<proteinExistence type="predicted"/>
<sequence length="338" mass="37739">MLGRHRLIKFTVLVWGLLLTAMVQAEVFQCRDTAGGVRFQDRPCAGDRVAAIDQRPSPVPSHAQPQADSGNHFFWRAESDQGTLYLLGSIHFGIPQMYPLPRVMTSAFKQSDALVVEADVFNADPQQTAELVASKAFYQDGSRLHDHLSAQTWQHLEQVAGALGMPVAMLDMQKPWFVSMTLTAVALKQLGFSEDKGIDAHFLSLARGKKKVVELESMAMQLSLFERMSMAEQVAMLEETLREVEHGKAFFDKMLGYWQRGDVDGVQSLFDEGMMNSPAGERLNQIIIIDRNRQMSEKLHALAQQGGRYFVVVGAGHLTGPEGIVALLRQRGYRLSQY</sequence>
<dbReference type="PANTHER" id="PTHR40590">
    <property type="entry name" value="CYTOPLASMIC PROTEIN-RELATED"/>
    <property type="match status" value="1"/>
</dbReference>
<dbReference type="CDD" id="cd14789">
    <property type="entry name" value="Tiki"/>
    <property type="match status" value="1"/>
</dbReference>
<dbReference type="Pfam" id="PF13511">
    <property type="entry name" value="DUF4124"/>
    <property type="match status" value="1"/>
</dbReference>
<organism evidence="2 3">
    <name type="scientific">Candidatus Tenderia electrophaga</name>
    <dbReference type="NCBI Taxonomy" id="1748243"/>
    <lineage>
        <taxon>Bacteria</taxon>
        <taxon>Pseudomonadati</taxon>
        <taxon>Pseudomonadota</taxon>
        <taxon>Gammaproteobacteria</taxon>
        <taxon>Candidatus Tenderiales</taxon>
        <taxon>Candidatus Tenderiaceae</taxon>
        <taxon>Candidatus Tenderia</taxon>
    </lineage>
</organism>
<feature type="domain" description="DUF4124" evidence="1">
    <location>
        <begin position="17"/>
        <end position="67"/>
    </location>
</feature>
<keyword evidence="3" id="KW-1185">Reference proteome</keyword>
<dbReference type="InterPro" id="IPR025392">
    <property type="entry name" value="DUF4124"/>
</dbReference>
<dbReference type="STRING" id="1748243.Tel_03095"/>
<dbReference type="KEGG" id="tee:Tel_03095"/>
<dbReference type="PANTHER" id="PTHR40590:SF1">
    <property type="entry name" value="CYTOPLASMIC PROTEIN"/>
    <property type="match status" value="1"/>
</dbReference>
<gene>
    <name evidence="2" type="ORF">Tel_03095</name>
</gene>
<evidence type="ECO:0000313" key="3">
    <source>
        <dbReference type="Proteomes" id="UP000055136"/>
    </source>
</evidence>
<reference evidence="2" key="1">
    <citation type="submission" date="2015-10" db="EMBL/GenBank/DDBJ databases">
        <title>Description of Candidatus Tenderia electrophaga gen. nov, sp. nov., an Uncultivated Electroautotroph from a Biocathode Enrichment.</title>
        <authorList>
            <person name="Eddie B.J."/>
            <person name="Malanoski A.P."/>
            <person name="Wang Z."/>
            <person name="Hall R.J."/>
            <person name="Oh S.D."/>
            <person name="Heiner C."/>
            <person name="Lin B."/>
            <person name="Strycharz-Glaven S.M."/>
        </authorList>
    </citation>
    <scope>NUCLEOTIDE SEQUENCE [LARGE SCALE GENOMIC DNA]</scope>
    <source>
        <strain evidence="2">NRL1</strain>
    </source>
</reference>
<accession>A0A0S2TAP4</accession>
<dbReference type="InterPro" id="IPR047111">
    <property type="entry name" value="YbaP-like"/>
</dbReference>
<dbReference type="AlphaFoldDB" id="A0A0S2TAP4"/>
<name>A0A0S2TAP4_9GAMM</name>
<evidence type="ECO:0000259" key="1">
    <source>
        <dbReference type="Pfam" id="PF13511"/>
    </source>
</evidence>
<dbReference type="InterPro" id="IPR002816">
    <property type="entry name" value="TraB/PrgY/GumN_fam"/>
</dbReference>
<dbReference type="Pfam" id="PF01963">
    <property type="entry name" value="TraB_PrgY_gumN"/>
    <property type="match status" value="1"/>
</dbReference>